<proteinExistence type="predicted"/>
<dbReference type="PANTHER" id="PTHR35807">
    <property type="entry name" value="TRANSCRIPTIONAL REGULATOR REDD-RELATED"/>
    <property type="match status" value="1"/>
</dbReference>
<dbReference type="Gene3D" id="1.25.40.10">
    <property type="entry name" value="Tetratricopeptide repeat domain"/>
    <property type="match status" value="1"/>
</dbReference>
<dbReference type="InterPro" id="IPR011990">
    <property type="entry name" value="TPR-like_helical_dom_sf"/>
</dbReference>
<gene>
    <name evidence="1" type="ORF">KUL25_01340</name>
</gene>
<evidence type="ECO:0000313" key="1">
    <source>
        <dbReference type="EMBL" id="QXL88195.1"/>
    </source>
</evidence>
<dbReference type="InterPro" id="IPR016032">
    <property type="entry name" value="Sig_transdc_resp-reg_C-effctor"/>
</dbReference>
<dbReference type="EMBL" id="CP078073">
    <property type="protein sequence ID" value="QXL88195.1"/>
    <property type="molecule type" value="Genomic_DNA"/>
</dbReference>
<protein>
    <submittedName>
        <fullName evidence="1">Tetratricopeptide repeat protein</fullName>
    </submittedName>
</protein>
<dbReference type="AlphaFoldDB" id="A0A975TVS9"/>
<reference evidence="1" key="1">
    <citation type="submission" date="2021-07" db="EMBL/GenBank/DDBJ databases">
        <title>Karlodiniumbacter phycospheric gen. nov., sp. nov., a phycosphere bacterium isolated from karlodinium veneficum.</title>
        <authorList>
            <person name="Peng Y."/>
            <person name="Jiang L."/>
            <person name="Lee J."/>
        </authorList>
    </citation>
    <scope>NUCLEOTIDE SEQUENCE</scope>
    <source>
        <strain evidence="1">N5</strain>
    </source>
</reference>
<accession>A0A975TVS9</accession>
<sequence>MMTENAYKLTLIGPFRLESPAGGVIEIKGKKSRAILAALGTGRDQARARSWLQEHLWSDRGASQAANSYRQCILEIRRALGADSDLLVAGPQMLGLDPNRLWADAADDDHLTRLAAIPGEAPQFLADLTIRDPAFARWLADRRAYFERRLSPVPAPTPPPLQRPIVIRGRPDGAAQAQIYNAVLQDLICKSIDDSGKVHLLDETSMPGLSRADAERAFRVQVSSVDAGGAKGVSVNLTRSLDGTIFTNLIRLSDTIDMIDLVNEAVEQSLDEIASYDARLPVARIATAMCFRAMRSVTDYAPATIAAADDLIAKAYEVDAQPVFLAWRAYLRTFLLGEGGGGNAQAISEEMERFISLAEEQDPGNSIVLSLAAFIRSMWLLSNEEALELAQRSHTLNPSNPYGISYLGMVHTHLGNFEEGYRLTRRANALAVPRGAKSSIRYVAMRSAACAGRYTEAIKIGEALGRDAPHFLAPKRLMGMLYMKCGRVADAEAMVETLRVHEHDYSMEKMRDAFRASPLLHRSKLGKTG</sequence>
<dbReference type="InterPro" id="IPR051677">
    <property type="entry name" value="AfsR-DnrI-RedD_regulator"/>
</dbReference>
<dbReference type="SUPFAM" id="SSF48452">
    <property type="entry name" value="TPR-like"/>
    <property type="match status" value="1"/>
</dbReference>
<organism evidence="1">
    <name type="scientific">Gymnodinialimonas phycosphaerae</name>
    <dbReference type="NCBI Taxonomy" id="2841589"/>
    <lineage>
        <taxon>Bacteria</taxon>
        <taxon>Pseudomonadati</taxon>
        <taxon>Pseudomonadota</taxon>
        <taxon>Alphaproteobacteria</taxon>
        <taxon>Rhodobacterales</taxon>
        <taxon>Paracoccaceae</taxon>
        <taxon>Gymnodinialimonas</taxon>
    </lineage>
</organism>
<dbReference type="Gene3D" id="1.10.10.10">
    <property type="entry name" value="Winged helix-like DNA-binding domain superfamily/Winged helix DNA-binding domain"/>
    <property type="match status" value="1"/>
</dbReference>
<name>A0A975TVS9_9RHOB</name>
<dbReference type="SUPFAM" id="SSF46894">
    <property type="entry name" value="C-terminal effector domain of the bipartite response regulators"/>
    <property type="match status" value="1"/>
</dbReference>
<dbReference type="InterPro" id="IPR036388">
    <property type="entry name" value="WH-like_DNA-bd_sf"/>
</dbReference>
<dbReference type="GO" id="GO:0006355">
    <property type="term" value="P:regulation of DNA-templated transcription"/>
    <property type="evidence" value="ECO:0007669"/>
    <property type="project" value="InterPro"/>
</dbReference>
<dbReference type="GO" id="GO:0003677">
    <property type="term" value="F:DNA binding"/>
    <property type="evidence" value="ECO:0007669"/>
    <property type="project" value="InterPro"/>
</dbReference>